<dbReference type="HOGENOM" id="CLU_783978_0_0_1"/>
<reference evidence="2" key="1">
    <citation type="journal article" date="2013" name="Nature">
        <title>Pan genome of the phytoplankton Emiliania underpins its global distribution.</title>
        <authorList>
            <person name="Read B.A."/>
            <person name="Kegel J."/>
            <person name="Klute M.J."/>
            <person name="Kuo A."/>
            <person name="Lefebvre S.C."/>
            <person name="Maumus F."/>
            <person name="Mayer C."/>
            <person name="Miller J."/>
            <person name="Monier A."/>
            <person name="Salamov A."/>
            <person name="Young J."/>
            <person name="Aguilar M."/>
            <person name="Claverie J.M."/>
            <person name="Frickenhaus S."/>
            <person name="Gonzalez K."/>
            <person name="Herman E.K."/>
            <person name="Lin Y.C."/>
            <person name="Napier J."/>
            <person name="Ogata H."/>
            <person name="Sarno A.F."/>
            <person name="Shmutz J."/>
            <person name="Schroeder D."/>
            <person name="de Vargas C."/>
            <person name="Verret F."/>
            <person name="von Dassow P."/>
            <person name="Valentin K."/>
            <person name="Van de Peer Y."/>
            <person name="Wheeler G."/>
            <person name="Dacks J.B."/>
            <person name="Delwiche C.F."/>
            <person name="Dyhrman S.T."/>
            <person name="Glockner G."/>
            <person name="John U."/>
            <person name="Richards T."/>
            <person name="Worden A.Z."/>
            <person name="Zhang X."/>
            <person name="Grigoriev I.V."/>
            <person name="Allen A.E."/>
            <person name="Bidle K."/>
            <person name="Borodovsky M."/>
            <person name="Bowler C."/>
            <person name="Brownlee C."/>
            <person name="Cock J.M."/>
            <person name="Elias M."/>
            <person name="Gladyshev V.N."/>
            <person name="Groth M."/>
            <person name="Guda C."/>
            <person name="Hadaegh A."/>
            <person name="Iglesias-Rodriguez M.D."/>
            <person name="Jenkins J."/>
            <person name="Jones B.M."/>
            <person name="Lawson T."/>
            <person name="Leese F."/>
            <person name="Lindquist E."/>
            <person name="Lobanov A."/>
            <person name="Lomsadze A."/>
            <person name="Malik S.B."/>
            <person name="Marsh M.E."/>
            <person name="Mackinder L."/>
            <person name="Mock T."/>
            <person name="Mueller-Roeber B."/>
            <person name="Pagarete A."/>
            <person name="Parker M."/>
            <person name="Probert I."/>
            <person name="Quesneville H."/>
            <person name="Raines C."/>
            <person name="Rensing S.A."/>
            <person name="Riano-Pachon D.M."/>
            <person name="Richier S."/>
            <person name="Rokitta S."/>
            <person name="Shiraiwa Y."/>
            <person name="Soanes D.M."/>
            <person name="van der Giezen M."/>
            <person name="Wahlund T.M."/>
            <person name="Williams B."/>
            <person name="Wilson W."/>
            <person name="Wolfe G."/>
            <person name="Wurch L.L."/>
        </authorList>
    </citation>
    <scope>NUCLEOTIDE SEQUENCE</scope>
</reference>
<dbReference type="OMA" id="AADCVFW"/>
<dbReference type="STRING" id="2903.R1CRT1"/>
<dbReference type="RefSeq" id="XP_005778142.1">
    <property type="nucleotide sequence ID" value="XM_005778085.1"/>
</dbReference>
<sequence>MVPLIFPSAVAPAPPTCTPSGPPTLSELPVDSRNRTLFDIGLRSHDDVLAVIIPRGSALPASGRVLLTSSRPRQPALELELLCGLRYAAAGNFALGRRDSRRREAAAAAFARDAPVRAATDRSLLPALWRFGNLYSEVPHPGYYVAGRYLRLEQRTAPLQAVPRGADGEVVPAVTAAKVWPSAYAMLRAMEERGGEVAGSRVLELGAGTGLAGMSGAVLGASHVALTDLPENLPLLRRNAALNRLEGDGVEVASLDWTQPLPEALLAGGWDLILAADCVFWEVLFDPLIATLQALLAAAAPSAAAYLTATHRQARLAEFLRRLDGTASLEREALPLPLGLPGTELHRVTLRRGQAVAEGG</sequence>
<dbReference type="PANTHER" id="PTHR14614">
    <property type="entry name" value="HEPATOCELLULAR CARCINOMA-ASSOCIATED ANTIGEN"/>
    <property type="match status" value="1"/>
</dbReference>
<dbReference type="CDD" id="cd02440">
    <property type="entry name" value="AdoMet_MTases"/>
    <property type="match status" value="1"/>
</dbReference>
<evidence type="ECO:0000313" key="1">
    <source>
        <dbReference type="EnsemblProtists" id="EOD25713"/>
    </source>
</evidence>
<dbReference type="eggNOG" id="KOG2793">
    <property type="taxonomic scope" value="Eukaryota"/>
</dbReference>
<evidence type="ECO:0000313" key="2">
    <source>
        <dbReference type="Proteomes" id="UP000013827"/>
    </source>
</evidence>
<dbReference type="SUPFAM" id="SSF53335">
    <property type="entry name" value="S-adenosyl-L-methionine-dependent methyltransferases"/>
    <property type="match status" value="1"/>
</dbReference>
<accession>A0A0D3JQC8</accession>
<dbReference type="GeneID" id="17271259"/>
<reference evidence="1" key="2">
    <citation type="submission" date="2024-10" db="UniProtKB">
        <authorList>
            <consortium name="EnsemblProtists"/>
        </authorList>
    </citation>
    <scope>IDENTIFICATION</scope>
</reference>
<dbReference type="KEGG" id="ehx:EMIHUDRAFT_450351"/>
<name>A0A0D3JQC8_EMIH1</name>
<dbReference type="InterPro" id="IPR029047">
    <property type="entry name" value="HSP70_peptide-bd_sf"/>
</dbReference>
<dbReference type="Pfam" id="PF10294">
    <property type="entry name" value="Methyltransf_16"/>
    <property type="match status" value="1"/>
</dbReference>
<dbReference type="EnsemblProtists" id="EOD25713">
    <property type="protein sequence ID" value="EOD25713"/>
    <property type="gene ID" value="EMIHUDRAFT_450351"/>
</dbReference>
<dbReference type="PANTHER" id="PTHR14614:SF132">
    <property type="entry name" value="PROTEIN-LYSINE METHYLTRANSFERASE C42C1.13"/>
    <property type="match status" value="1"/>
</dbReference>
<organism evidence="1 2">
    <name type="scientific">Emiliania huxleyi (strain CCMP1516)</name>
    <dbReference type="NCBI Taxonomy" id="280463"/>
    <lineage>
        <taxon>Eukaryota</taxon>
        <taxon>Haptista</taxon>
        <taxon>Haptophyta</taxon>
        <taxon>Prymnesiophyceae</taxon>
        <taxon>Isochrysidales</taxon>
        <taxon>Noelaerhabdaceae</taxon>
        <taxon>Emiliania</taxon>
    </lineage>
</organism>
<dbReference type="AlphaFoldDB" id="A0A0D3JQC8"/>
<dbReference type="PaxDb" id="2903-EOD25713"/>
<protein>
    <submittedName>
        <fullName evidence="1">Uncharacterized protein</fullName>
    </submittedName>
</protein>
<dbReference type="Proteomes" id="UP000013827">
    <property type="component" value="Unassembled WGS sequence"/>
</dbReference>
<dbReference type="InterPro" id="IPR029063">
    <property type="entry name" value="SAM-dependent_MTases_sf"/>
</dbReference>
<keyword evidence="2" id="KW-1185">Reference proteome</keyword>
<proteinExistence type="predicted"/>
<dbReference type="SUPFAM" id="SSF100920">
    <property type="entry name" value="Heat shock protein 70kD (HSP70), peptide-binding domain"/>
    <property type="match status" value="1"/>
</dbReference>
<dbReference type="InterPro" id="IPR019410">
    <property type="entry name" value="Methyltransf_16"/>
</dbReference>
<dbReference type="Gene3D" id="3.40.50.150">
    <property type="entry name" value="Vaccinia Virus protein VP39"/>
    <property type="match status" value="1"/>
</dbReference>